<keyword evidence="6" id="KW-0812">Transmembrane</keyword>
<evidence type="ECO:0000256" key="5">
    <source>
        <dbReference type="SAM" id="MobiDB-lite"/>
    </source>
</evidence>
<feature type="compositionally biased region" description="Basic and acidic residues" evidence="5">
    <location>
        <begin position="278"/>
        <end position="300"/>
    </location>
</feature>
<dbReference type="Ensembl" id="ENSATET00000018898.3">
    <property type="protein sequence ID" value="ENSATEP00000018586.3"/>
    <property type="gene ID" value="ENSATEG00000012934.3"/>
</dbReference>
<dbReference type="InterPro" id="IPR015631">
    <property type="entry name" value="CD2/SLAM_rcpt"/>
</dbReference>
<feature type="compositionally biased region" description="Polar residues" evidence="5">
    <location>
        <begin position="364"/>
        <end position="384"/>
    </location>
</feature>
<evidence type="ECO:0000313" key="9">
    <source>
        <dbReference type="Proteomes" id="UP000265040"/>
    </source>
</evidence>
<dbReference type="PROSITE" id="PS50835">
    <property type="entry name" value="IG_LIKE"/>
    <property type="match status" value="1"/>
</dbReference>
<feature type="compositionally biased region" description="Basic and acidic residues" evidence="5">
    <location>
        <begin position="385"/>
        <end position="394"/>
    </location>
</feature>
<reference evidence="8" key="3">
    <citation type="submission" date="2025-09" db="UniProtKB">
        <authorList>
            <consortium name="Ensembl"/>
        </authorList>
    </citation>
    <scope>IDENTIFICATION</scope>
</reference>
<evidence type="ECO:0000256" key="6">
    <source>
        <dbReference type="SAM" id="Phobius"/>
    </source>
</evidence>
<comment type="subcellular location">
    <subcellularLocation>
        <location evidence="1">Membrane</location>
    </subcellularLocation>
</comment>
<evidence type="ECO:0000256" key="4">
    <source>
        <dbReference type="ARBA" id="ARBA00023180"/>
    </source>
</evidence>
<reference evidence="8" key="1">
    <citation type="submission" date="2021-04" db="EMBL/GenBank/DDBJ databases">
        <authorList>
            <consortium name="Wellcome Sanger Institute Data Sharing"/>
        </authorList>
    </citation>
    <scope>NUCLEOTIDE SEQUENCE [LARGE SCALE GENOMIC DNA]</scope>
</reference>
<feature type="transmembrane region" description="Helical" evidence="6">
    <location>
        <begin position="210"/>
        <end position="235"/>
    </location>
</feature>
<feature type="transmembrane region" description="Helical" evidence="6">
    <location>
        <begin position="6"/>
        <end position="26"/>
    </location>
</feature>
<dbReference type="Gene3D" id="2.60.40.10">
    <property type="entry name" value="Immunoglobulins"/>
    <property type="match status" value="2"/>
</dbReference>
<dbReference type="GeneTree" id="ENSGT01030000234540"/>
<feature type="region of interest" description="Disordered" evidence="5">
    <location>
        <begin position="256"/>
        <end position="394"/>
    </location>
</feature>
<evidence type="ECO:0000256" key="3">
    <source>
        <dbReference type="ARBA" id="ARBA00023136"/>
    </source>
</evidence>
<sequence>MVRLDLLVYFTVSCSLVSGLSLYYGLKGLKVNLKPNVTGVLDEILWKHNNNKVIEFDGKQDHVYGLFKNRVTLDRVSAELNISDLRYEDSGEYTAETYTIKAFDRKTYKLEVIDKVAKPTISCQRDDGSFSTTHGNQATLSCSAESRQPQHLQYEWISHGTVRPGQKLTITLSDDNEEYSCRVNNPLTSETTTFTAKDCFQTDSDESSSIAWIAVLISAVIFVVVVTGIFCWNVGPIITVSRKTCFIKGNRDDVEKQLQQDTTQGSNKRGAQNEEDDPLLHRDANCHPEDKVSCTRKGLDKPSSAEGLNKVPGINKEDADADQHKEPDSSASEKTPQPEPVPDGSNKEKPQNEENVSPPHRAPNVSSGQQLVNLPQSNENMNPNDSDRNHTEDT</sequence>
<name>A0A3Q1JTZ7_ANATE</name>
<dbReference type="GO" id="GO:0016020">
    <property type="term" value="C:membrane"/>
    <property type="evidence" value="ECO:0007669"/>
    <property type="project" value="UniProtKB-SubCell"/>
</dbReference>
<dbReference type="InterPro" id="IPR036179">
    <property type="entry name" value="Ig-like_dom_sf"/>
</dbReference>
<keyword evidence="3 6" id="KW-0472">Membrane</keyword>
<organism evidence="8 9">
    <name type="scientific">Anabas testudineus</name>
    <name type="common">Climbing perch</name>
    <name type="synonym">Anthias testudineus</name>
    <dbReference type="NCBI Taxonomy" id="64144"/>
    <lineage>
        <taxon>Eukaryota</taxon>
        <taxon>Metazoa</taxon>
        <taxon>Chordata</taxon>
        <taxon>Craniata</taxon>
        <taxon>Vertebrata</taxon>
        <taxon>Euteleostomi</taxon>
        <taxon>Actinopterygii</taxon>
        <taxon>Neopterygii</taxon>
        <taxon>Teleostei</taxon>
        <taxon>Neoteleostei</taxon>
        <taxon>Acanthomorphata</taxon>
        <taxon>Anabantaria</taxon>
        <taxon>Anabantiformes</taxon>
        <taxon>Anabantoidei</taxon>
        <taxon>Anabantidae</taxon>
        <taxon>Anabas</taxon>
    </lineage>
</organism>
<reference evidence="8" key="2">
    <citation type="submission" date="2025-08" db="UniProtKB">
        <authorList>
            <consortium name="Ensembl"/>
        </authorList>
    </citation>
    <scope>IDENTIFICATION</scope>
</reference>
<dbReference type="InParanoid" id="A0A3Q1JTZ7"/>
<feature type="compositionally biased region" description="Polar residues" evidence="5">
    <location>
        <begin position="259"/>
        <end position="270"/>
    </location>
</feature>
<dbReference type="SUPFAM" id="SSF48726">
    <property type="entry name" value="Immunoglobulin"/>
    <property type="match status" value="2"/>
</dbReference>
<dbReference type="Proteomes" id="UP000265040">
    <property type="component" value="Chromosome 21"/>
</dbReference>
<keyword evidence="2" id="KW-0732">Signal</keyword>
<keyword evidence="4" id="KW-0325">Glycoprotein</keyword>
<accession>A0A3Q1JTZ7</accession>
<keyword evidence="9" id="KW-1185">Reference proteome</keyword>
<dbReference type="PANTHER" id="PTHR12080">
    <property type="entry name" value="SIGNALING LYMPHOCYTIC ACTIVATION MOLECULE"/>
    <property type="match status" value="1"/>
</dbReference>
<gene>
    <name evidence="8" type="primary">IFNGR1</name>
</gene>
<keyword evidence="6" id="KW-1133">Transmembrane helix</keyword>
<dbReference type="PANTHER" id="PTHR12080:SF55">
    <property type="entry name" value="LYMPHOCYTE FUNCTION-ASSOCIATED ANTIGEN 3"/>
    <property type="match status" value="1"/>
</dbReference>
<evidence type="ECO:0000256" key="2">
    <source>
        <dbReference type="ARBA" id="ARBA00022729"/>
    </source>
</evidence>
<dbReference type="InterPro" id="IPR013783">
    <property type="entry name" value="Ig-like_fold"/>
</dbReference>
<feature type="compositionally biased region" description="Basic and acidic residues" evidence="5">
    <location>
        <begin position="315"/>
        <end position="328"/>
    </location>
</feature>
<evidence type="ECO:0000259" key="7">
    <source>
        <dbReference type="PROSITE" id="PS50835"/>
    </source>
</evidence>
<evidence type="ECO:0000256" key="1">
    <source>
        <dbReference type="ARBA" id="ARBA00004370"/>
    </source>
</evidence>
<dbReference type="SMART" id="SM00409">
    <property type="entry name" value="IG"/>
    <property type="match status" value="2"/>
</dbReference>
<dbReference type="AlphaFoldDB" id="A0A3Q1JTZ7"/>
<feature type="domain" description="Ig-like" evidence="7">
    <location>
        <begin position="119"/>
        <end position="195"/>
    </location>
</feature>
<protein>
    <recommendedName>
        <fullName evidence="7">Ig-like domain-containing protein</fullName>
    </recommendedName>
</protein>
<dbReference type="InterPro" id="IPR007110">
    <property type="entry name" value="Ig-like_dom"/>
</dbReference>
<proteinExistence type="predicted"/>
<evidence type="ECO:0000313" key="8">
    <source>
        <dbReference type="Ensembl" id="ENSATEP00000018586.3"/>
    </source>
</evidence>
<dbReference type="InterPro" id="IPR003599">
    <property type="entry name" value="Ig_sub"/>
</dbReference>